<name>A0ABR3CA83_9PEZI</name>
<accession>A0ABR3CA83</accession>
<dbReference type="GeneID" id="92012433"/>
<dbReference type="InterPro" id="IPR009818">
    <property type="entry name" value="PAM2_motif"/>
</dbReference>
<feature type="region of interest" description="Disordered" evidence="1">
    <location>
        <begin position="68"/>
        <end position="146"/>
    </location>
</feature>
<feature type="compositionally biased region" description="Polar residues" evidence="1">
    <location>
        <begin position="95"/>
        <end position="112"/>
    </location>
</feature>
<feature type="compositionally biased region" description="Polar residues" evidence="1">
    <location>
        <begin position="1"/>
        <end position="10"/>
    </location>
</feature>
<dbReference type="RefSeq" id="XP_066630563.1">
    <property type="nucleotide sequence ID" value="XM_066779759.1"/>
</dbReference>
<dbReference type="EMBL" id="JAJVCZ030000008">
    <property type="protein sequence ID" value="KAL0257534.1"/>
    <property type="molecule type" value="Genomic_DNA"/>
</dbReference>
<dbReference type="Pfam" id="PF07145">
    <property type="entry name" value="PAM2"/>
    <property type="match status" value="1"/>
</dbReference>
<reference evidence="2 3" key="1">
    <citation type="submission" date="2024-02" db="EMBL/GenBank/DDBJ databases">
        <title>De novo assembly and annotation of 12 fungi associated with fruit tree decline syndrome in Ontario, Canada.</title>
        <authorList>
            <person name="Sulman M."/>
            <person name="Ellouze W."/>
            <person name="Ilyukhin E."/>
        </authorList>
    </citation>
    <scope>NUCLEOTIDE SEQUENCE [LARGE SCALE GENOMIC DNA]</scope>
    <source>
        <strain evidence="2 3">FDS-637</strain>
    </source>
</reference>
<keyword evidence="3" id="KW-1185">Reference proteome</keyword>
<dbReference type="Proteomes" id="UP001430584">
    <property type="component" value="Unassembled WGS sequence"/>
</dbReference>
<comment type="caution">
    <text evidence="2">The sequence shown here is derived from an EMBL/GenBank/DDBJ whole genome shotgun (WGS) entry which is preliminary data.</text>
</comment>
<gene>
    <name evidence="2" type="ORF">SLS55_008348</name>
</gene>
<evidence type="ECO:0000256" key="1">
    <source>
        <dbReference type="SAM" id="MobiDB-lite"/>
    </source>
</evidence>
<proteinExistence type="predicted"/>
<feature type="region of interest" description="Disordered" evidence="1">
    <location>
        <begin position="1"/>
        <end position="27"/>
    </location>
</feature>
<evidence type="ECO:0000313" key="2">
    <source>
        <dbReference type="EMBL" id="KAL0257534.1"/>
    </source>
</evidence>
<sequence>MPAPIDTTSAPLSPPLLTPNLPPDASVEDYEKAIEVERKKYEKMLEAKQKMLARYDWAQAACAEAQTALEQQPSVEHNQSAGVQGQQGQAETPGKEQNQLETPESSNNSTPSKPAHKRVRSSLNAEAPEFVPRFMNSDADDKFSSR</sequence>
<organism evidence="2 3">
    <name type="scientific">Diplodia seriata</name>
    <dbReference type="NCBI Taxonomy" id="420778"/>
    <lineage>
        <taxon>Eukaryota</taxon>
        <taxon>Fungi</taxon>
        <taxon>Dikarya</taxon>
        <taxon>Ascomycota</taxon>
        <taxon>Pezizomycotina</taxon>
        <taxon>Dothideomycetes</taxon>
        <taxon>Dothideomycetes incertae sedis</taxon>
        <taxon>Botryosphaeriales</taxon>
        <taxon>Botryosphaeriaceae</taxon>
        <taxon>Diplodia</taxon>
    </lineage>
</organism>
<feature type="compositionally biased region" description="Pro residues" evidence="1">
    <location>
        <begin position="12"/>
        <end position="22"/>
    </location>
</feature>
<protein>
    <submittedName>
        <fullName evidence="2">Uncharacterized protein</fullName>
    </submittedName>
</protein>
<evidence type="ECO:0000313" key="3">
    <source>
        <dbReference type="Proteomes" id="UP001430584"/>
    </source>
</evidence>